<proteinExistence type="predicted"/>
<gene>
    <name evidence="1" type="ORF">Terrestrivirus1_351</name>
</gene>
<organism evidence="1">
    <name type="scientific">Terrestrivirus sp</name>
    <dbReference type="NCBI Taxonomy" id="2487775"/>
    <lineage>
        <taxon>Viruses</taxon>
        <taxon>Varidnaviria</taxon>
        <taxon>Bamfordvirae</taxon>
        <taxon>Nucleocytoviricota</taxon>
        <taxon>Megaviricetes</taxon>
        <taxon>Imitervirales</taxon>
        <taxon>Mimiviridae</taxon>
        <taxon>Klosneuvirinae</taxon>
    </lineage>
</organism>
<dbReference type="EMBL" id="MK071979">
    <property type="protein sequence ID" value="AYV75477.1"/>
    <property type="molecule type" value="Genomic_DNA"/>
</dbReference>
<reference evidence="1" key="1">
    <citation type="submission" date="2018-10" db="EMBL/GenBank/DDBJ databases">
        <title>Hidden diversity of soil giant viruses.</title>
        <authorList>
            <person name="Schulz F."/>
            <person name="Alteio L."/>
            <person name="Goudeau D."/>
            <person name="Ryan E.M."/>
            <person name="Malmstrom R.R."/>
            <person name="Blanchard J."/>
            <person name="Woyke T."/>
        </authorList>
    </citation>
    <scope>NUCLEOTIDE SEQUENCE</scope>
    <source>
        <strain evidence="1">TEV1</strain>
    </source>
</reference>
<accession>A0A3G4ZKW6</accession>
<sequence>MYKFQDGTILTFHITQNKSEIESHLYGKNLHSVSQCGKIFLFKLKHEVNNNSDIFLQEKWNNSQILDGSSIIRFSNFDILKEIHGQINVIFYCEKSNEKILNETNVDHLIINRNGVKDYYKCQDIKTSDNIDVLLFKHNGTIYTLNDVYRLIQPNISNSPDYVHSPYMSYTRCGLIHYIFLYLYFYGKIQIKSNIIKTFDAKSRRITDYLYKSSYINVFTLVENSELISITSKKLDHDVLLIRNNKDTYFCPEGRVAESMTCKIKTLMEVNDYVISWLNFNYTRDDVKKLITTRKFSDNVFAERYVYNKSNIDNIIVRFYGKYNKYDKNYTMNIVDRGIINLLNESPL</sequence>
<name>A0A3G4ZKW6_9VIRU</name>
<evidence type="ECO:0000313" key="1">
    <source>
        <dbReference type="EMBL" id="AYV75477.1"/>
    </source>
</evidence>
<protein>
    <submittedName>
        <fullName evidence="1">Uncharacterized protein</fullName>
    </submittedName>
</protein>